<protein>
    <submittedName>
        <fullName evidence="1">Uncharacterized protein</fullName>
    </submittedName>
</protein>
<accession>A0A1G6XHS8</accession>
<sequence>MQAAPDLAVLHRWQLAPVGSTCGADTVLADIRQGSNA</sequence>
<keyword evidence="2" id="KW-1185">Reference proteome</keyword>
<proteinExistence type="predicted"/>
<dbReference type="AlphaFoldDB" id="A0A1G6XHS8"/>
<dbReference type="Proteomes" id="UP000198949">
    <property type="component" value="Unassembled WGS sequence"/>
</dbReference>
<reference evidence="2" key="1">
    <citation type="submission" date="2016-10" db="EMBL/GenBank/DDBJ databases">
        <authorList>
            <person name="Varghese N."/>
            <person name="Submissions S."/>
        </authorList>
    </citation>
    <scope>NUCLEOTIDE SEQUENCE [LARGE SCALE GENOMIC DNA]</scope>
    <source>
        <strain evidence="2">CGMCC 4.3516</strain>
    </source>
</reference>
<evidence type="ECO:0000313" key="1">
    <source>
        <dbReference type="EMBL" id="SDD77758.1"/>
    </source>
</evidence>
<evidence type="ECO:0000313" key="2">
    <source>
        <dbReference type="Proteomes" id="UP000198949"/>
    </source>
</evidence>
<name>A0A1G6XHS8_9ACTN</name>
<dbReference type="STRING" id="58114.SAMN05216270_107184"/>
<organism evidence="1 2">
    <name type="scientific">Glycomyces harbinensis</name>
    <dbReference type="NCBI Taxonomy" id="58114"/>
    <lineage>
        <taxon>Bacteria</taxon>
        <taxon>Bacillati</taxon>
        <taxon>Actinomycetota</taxon>
        <taxon>Actinomycetes</taxon>
        <taxon>Glycomycetales</taxon>
        <taxon>Glycomycetaceae</taxon>
        <taxon>Glycomyces</taxon>
    </lineage>
</organism>
<dbReference type="EMBL" id="FNAD01000007">
    <property type="protein sequence ID" value="SDD77758.1"/>
    <property type="molecule type" value="Genomic_DNA"/>
</dbReference>
<gene>
    <name evidence="1" type="ORF">SAMN05216270_107184</name>
</gene>